<evidence type="ECO:0000313" key="2">
    <source>
        <dbReference type="Proteomes" id="UP000199754"/>
    </source>
</evidence>
<gene>
    <name evidence="1" type="ORF">SULPSESMR1_00758</name>
</gene>
<dbReference type="Proteomes" id="UP000199754">
    <property type="component" value="Chromosome"/>
</dbReference>
<reference evidence="1 2" key="1">
    <citation type="submission" date="2017-07" db="EMBL/GenBank/DDBJ databases">
        <title>Genome Sequence of Sulfitobacter pseudonitzschiae Strain SMR1 Isolated from a culture of the Diatom Skeletonema marinoi.</title>
        <authorList>
            <person name="Topel M."/>
            <person name="Pinder M.I.M."/>
            <person name="Johansson O.N."/>
            <person name="Kourtchenko O."/>
            <person name="Godhe A."/>
            <person name="Clarke A.K."/>
        </authorList>
    </citation>
    <scope>NUCLEOTIDE SEQUENCE [LARGE SCALE GENOMIC DNA]</scope>
    <source>
        <strain evidence="1 2">SMR1</strain>
    </source>
</reference>
<keyword evidence="2" id="KW-1185">Reference proteome</keyword>
<name>A0A221JXX3_9RHOB</name>
<accession>A0A221JXX3</accession>
<evidence type="ECO:0000313" key="1">
    <source>
        <dbReference type="EMBL" id="ASM71589.1"/>
    </source>
</evidence>
<dbReference type="AlphaFoldDB" id="A0A221JXX3"/>
<protein>
    <submittedName>
        <fullName evidence="1">Uncharacterized protein</fullName>
    </submittedName>
</protein>
<dbReference type="EMBL" id="CP022415">
    <property type="protein sequence ID" value="ASM71589.1"/>
    <property type="molecule type" value="Genomic_DNA"/>
</dbReference>
<dbReference type="KEGG" id="spse:SULPSESMR1_00758"/>
<organism evidence="1 2">
    <name type="scientific">Pseudosulfitobacter pseudonitzschiae</name>
    <dbReference type="NCBI Taxonomy" id="1402135"/>
    <lineage>
        <taxon>Bacteria</taxon>
        <taxon>Pseudomonadati</taxon>
        <taxon>Pseudomonadota</taxon>
        <taxon>Alphaproteobacteria</taxon>
        <taxon>Rhodobacterales</taxon>
        <taxon>Roseobacteraceae</taxon>
        <taxon>Pseudosulfitobacter</taxon>
    </lineage>
</organism>
<sequence>MEWEVVGQCVLEKFLLGEIYPTEVMLSRLSFGC</sequence>
<proteinExistence type="predicted"/>